<reference evidence="6" key="2">
    <citation type="submission" date="2020-12" db="UniProtKB">
        <authorList>
            <consortium name="WormBaseParasite"/>
        </authorList>
    </citation>
    <scope>IDENTIFICATION</scope>
</reference>
<dbReference type="PANTHER" id="PTHR11054">
    <property type="entry name" value="6-PHOSPHOGLUCONOLACTONASE"/>
    <property type="match status" value="1"/>
</dbReference>
<evidence type="ECO:0000256" key="1">
    <source>
        <dbReference type="ARBA" id="ARBA00010662"/>
    </source>
</evidence>
<feature type="domain" description="Glucosamine/galactosamine-6-phosphate isomerase" evidence="3">
    <location>
        <begin position="17"/>
        <end position="228"/>
    </location>
</feature>
<evidence type="ECO:0000313" key="5">
    <source>
        <dbReference type="Proteomes" id="UP000035682"/>
    </source>
</evidence>
<dbReference type="EC" id="3.1.1.31" evidence="2"/>
<keyword evidence="2" id="KW-0378">Hydrolase</keyword>
<dbReference type="GO" id="GO:0017057">
    <property type="term" value="F:6-phosphogluconolactonase activity"/>
    <property type="evidence" value="ECO:0007669"/>
    <property type="project" value="UniProtKB-UniRule"/>
</dbReference>
<comment type="catalytic activity">
    <reaction evidence="2">
        <text>6-phospho-D-glucono-1,5-lactone + H2O = 6-phospho-D-gluconate + H(+)</text>
        <dbReference type="Rhea" id="RHEA:12556"/>
        <dbReference type="ChEBI" id="CHEBI:15377"/>
        <dbReference type="ChEBI" id="CHEBI:15378"/>
        <dbReference type="ChEBI" id="CHEBI:57955"/>
        <dbReference type="ChEBI" id="CHEBI:58759"/>
        <dbReference type="EC" id="3.1.1.31"/>
    </reaction>
</comment>
<dbReference type="GO" id="GO:0005975">
    <property type="term" value="P:carbohydrate metabolic process"/>
    <property type="evidence" value="ECO:0007669"/>
    <property type="project" value="UniProtKB-UniRule"/>
</dbReference>
<dbReference type="EMBL" id="LN609528">
    <property type="protein sequence ID" value="CEF62466.1"/>
    <property type="molecule type" value="Genomic_DNA"/>
</dbReference>
<dbReference type="RefSeq" id="XP_024501668.1">
    <property type="nucleotide sequence ID" value="XM_024647607.1"/>
</dbReference>
<dbReference type="AlphaFoldDB" id="A0A090KYE7"/>
<dbReference type="InterPro" id="IPR005900">
    <property type="entry name" value="6-phosphogluconolactonase_DevB"/>
</dbReference>
<comment type="function">
    <text evidence="2">Hydrolysis of 6-phosphogluconolactone to 6-phosphogluconate.</text>
</comment>
<name>A0A090KYE7_STRRB</name>
<evidence type="ECO:0000313" key="6">
    <source>
        <dbReference type="WBParaSite" id="SRAE_1000073900.1"/>
    </source>
</evidence>
<dbReference type="OrthoDB" id="432544at2759"/>
<evidence type="ECO:0000313" key="4">
    <source>
        <dbReference type="EMBL" id="CEF62466.1"/>
    </source>
</evidence>
<dbReference type="GO" id="GO:0005634">
    <property type="term" value="C:nucleus"/>
    <property type="evidence" value="ECO:0007669"/>
    <property type="project" value="EnsemblMetazoa"/>
</dbReference>
<dbReference type="CTD" id="36374831"/>
<proteinExistence type="inferred from homology"/>
<reference evidence="4 5" key="1">
    <citation type="submission" date="2014-09" db="EMBL/GenBank/DDBJ databases">
        <authorList>
            <person name="Martin A.A."/>
        </authorList>
    </citation>
    <scope>NUCLEOTIDE SEQUENCE</scope>
    <source>
        <strain evidence="5">ED321</strain>
        <strain evidence="4">ED321 Heterogonic</strain>
    </source>
</reference>
<dbReference type="OMA" id="YQLFEFE"/>
<dbReference type="STRING" id="34506.A0A090KYE7"/>
<keyword evidence="5" id="KW-1185">Reference proteome</keyword>
<dbReference type="InterPro" id="IPR006148">
    <property type="entry name" value="Glc/Gal-6P_isomerase"/>
</dbReference>
<dbReference type="PANTHER" id="PTHR11054:SF0">
    <property type="entry name" value="6-PHOSPHOGLUCONOLACTONASE"/>
    <property type="match status" value="1"/>
</dbReference>
<dbReference type="WormBase" id="SRAE_1000073900">
    <property type="protein sequence ID" value="SRP10409"/>
    <property type="gene ID" value="WBGene00257336"/>
</dbReference>
<dbReference type="eggNOG" id="KOG3147">
    <property type="taxonomic scope" value="Eukaryota"/>
</dbReference>
<dbReference type="SUPFAM" id="SSF100950">
    <property type="entry name" value="NagB/RpiA/CoA transferase-like"/>
    <property type="match status" value="1"/>
</dbReference>
<evidence type="ECO:0000313" key="7">
    <source>
        <dbReference type="WormBase" id="SRAE_1000073900"/>
    </source>
</evidence>
<sequence length="236" mass="26521">MATITLSSNEIVPYIKDLLRKTIENGKNKAAVYIGLSGGSMPKTVSDSLNQLNKENLPMENVKFFMVDERIVPLDDKDSNCGEYLKLLPKNFEKYFIPITNFSDEKLAAEEFEEILKKDKNLEISQTGFPIFDLLILGLGPDGHTCSLFPNHQLVEENVKWVAPISDSPKPPPRRVTITIPVINSAKKVVFLATGENKKNAIKEILINHNKEYPPSSIKLQNGTQVTWIIDHDPFA</sequence>
<dbReference type="Proteomes" id="UP000035682">
    <property type="component" value="Unplaced"/>
</dbReference>
<dbReference type="Pfam" id="PF01182">
    <property type="entry name" value="Glucosamine_iso"/>
    <property type="match status" value="1"/>
</dbReference>
<evidence type="ECO:0000256" key="2">
    <source>
        <dbReference type="RuleBase" id="RU365095"/>
    </source>
</evidence>
<accession>A0A090KYE7</accession>
<dbReference type="InterPro" id="IPR037171">
    <property type="entry name" value="NagB/RpiA_transferase-like"/>
</dbReference>
<dbReference type="GO" id="GO:0006098">
    <property type="term" value="P:pentose-phosphate shunt"/>
    <property type="evidence" value="ECO:0007669"/>
    <property type="project" value="UniProtKB-UniPathway"/>
</dbReference>
<dbReference type="InterPro" id="IPR039104">
    <property type="entry name" value="6PGL"/>
</dbReference>
<dbReference type="Gene3D" id="3.40.50.1360">
    <property type="match status" value="1"/>
</dbReference>
<organism evidence="4">
    <name type="scientific">Strongyloides ratti</name>
    <name type="common">Parasitic roundworm</name>
    <dbReference type="NCBI Taxonomy" id="34506"/>
    <lineage>
        <taxon>Eukaryota</taxon>
        <taxon>Metazoa</taxon>
        <taxon>Ecdysozoa</taxon>
        <taxon>Nematoda</taxon>
        <taxon>Chromadorea</taxon>
        <taxon>Rhabditida</taxon>
        <taxon>Tylenchina</taxon>
        <taxon>Panagrolaimomorpha</taxon>
        <taxon>Strongyloidoidea</taxon>
        <taxon>Strongyloididae</taxon>
        <taxon>Strongyloides</taxon>
    </lineage>
</organism>
<gene>
    <name evidence="4 6 7" type="ORF">SRAE_1000073900</name>
</gene>
<dbReference type="GeneID" id="36374831"/>
<protein>
    <recommendedName>
        <fullName evidence="2">6-phosphogluconolactonase</fullName>
        <shortName evidence="2">6PGL</shortName>
        <ecNumber evidence="2">3.1.1.31</ecNumber>
    </recommendedName>
</protein>
<dbReference type="NCBIfam" id="TIGR01198">
    <property type="entry name" value="pgl"/>
    <property type="match status" value="1"/>
</dbReference>
<dbReference type="WBParaSite" id="SRAE_1000073900.1">
    <property type="protein sequence ID" value="SRAE_1000073900.1"/>
    <property type="gene ID" value="WBGene00257336"/>
</dbReference>
<comment type="similarity">
    <text evidence="1 2">Belongs to the glucosamine/galactosamine-6-phosphate isomerase family. 6-phosphogluconolactonase subfamily.</text>
</comment>
<evidence type="ECO:0000259" key="3">
    <source>
        <dbReference type="Pfam" id="PF01182"/>
    </source>
</evidence>
<comment type="pathway">
    <text evidence="2">Carbohydrate degradation; pentose phosphate pathway; D-ribulose 5-phosphate from D-glucose 6-phosphate (oxidative stage): step 2/3.</text>
</comment>
<dbReference type="UniPathway" id="UPA00115">
    <property type="reaction ID" value="UER00409"/>
</dbReference>
<dbReference type="CDD" id="cd01400">
    <property type="entry name" value="6PGL"/>
    <property type="match status" value="1"/>
</dbReference>